<keyword evidence="2" id="KW-1185">Reference proteome</keyword>
<evidence type="ECO:0000313" key="2">
    <source>
        <dbReference type="Proteomes" id="UP000479190"/>
    </source>
</evidence>
<name>A0A6H5I2B6_9HYME</name>
<proteinExistence type="predicted"/>
<gene>
    <name evidence="1" type="ORF">TBRA_LOCUS3891</name>
</gene>
<reference evidence="1 2" key="1">
    <citation type="submission" date="2020-02" db="EMBL/GenBank/DDBJ databases">
        <authorList>
            <person name="Ferguson B K."/>
        </authorList>
    </citation>
    <scope>NUCLEOTIDE SEQUENCE [LARGE SCALE GENOMIC DNA]</scope>
</reference>
<protein>
    <submittedName>
        <fullName evidence="1">Uncharacterized protein</fullName>
    </submittedName>
</protein>
<sequence>MVIPQPTRCIRREQQAIKSTSARYKYRPLYMCVIMRMTQQAYATANLVTSRTLQSRVFFFFFTATRFIPIRKLNNMNGFTYADVAWQTTLPALLYVSTNPAAAADQILSVFCNGSRRKEGERKRETISLELSCVSTRLNRFKMQCKKEHTIALPFANERASVRAAAAAAAAAASPAAIQNGPLCIGSATISKMSMGAMAFGLSLASLYIQTMSVIQKQNLEISLRMVCNFWHTCRYKVKQQRQEQRHTRTKTLCCNARSIIKAIILRRLFECVVGETELLGEKRRNTGTEHTALVHAIGFGSLLRDNIHTRPLYKLELLDVVYVDPGRSWTDLQPKRTYVTDEARRVYYRKIMIQVASVHLMVVTMIFRHFLRNTYHSKQAEQSQTTCLRSKSELCSQWPFVTSTPLETVVKHYFSGDPIELLCYICVFSVHPSSTLRGD</sequence>
<evidence type="ECO:0000313" key="1">
    <source>
        <dbReference type="EMBL" id="CAB0031937.1"/>
    </source>
</evidence>
<organism evidence="1 2">
    <name type="scientific">Trichogramma brassicae</name>
    <dbReference type="NCBI Taxonomy" id="86971"/>
    <lineage>
        <taxon>Eukaryota</taxon>
        <taxon>Metazoa</taxon>
        <taxon>Ecdysozoa</taxon>
        <taxon>Arthropoda</taxon>
        <taxon>Hexapoda</taxon>
        <taxon>Insecta</taxon>
        <taxon>Pterygota</taxon>
        <taxon>Neoptera</taxon>
        <taxon>Endopterygota</taxon>
        <taxon>Hymenoptera</taxon>
        <taxon>Apocrita</taxon>
        <taxon>Proctotrupomorpha</taxon>
        <taxon>Chalcidoidea</taxon>
        <taxon>Trichogrammatidae</taxon>
        <taxon>Trichogramma</taxon>
    </lineage>
</organism>
<dbReference type="Proteomes" id="UP000479190">
    <property type="component" value="Unassembled WGS sequence"/>
</dbReference>
<dbReference type="AlphaFoldDB" id="A0A6H5I2B6"/>
<dbReference type="EMBL" id="CADCXV010000661">
    <property type="protein sequence ID" value="CAB0031937.1"/>
    <property type="molecule type" value="Genomic_DNA"/>
</dbReference>
<accession>A0A6H5I2B6</accession>